<evidence type="ECO:0000256" key="2">
    <source>
        <dbReference type="SAM" id="MobiDB-lite"/>
    </source>
</evidence>
<keyword evidence="1" id="KW-0175">Coiled coil</keyword>
<gene>
    <name evidence="4" type="ORF">NCTC10794_00905</name>
</gene>
<dbReference type="RefSeq" id="WP_258789210.1">
    <property type="nucleotide sequence ID" value="NZ_UGHH01000002.1"/>
</dbReference>
<evidence type="ECO:0000256" key="1">
    <source>
        <dbReference type="SAM" id="Coils"/>
    </source>
</evidence>
<feature type="transmembrane region" description="Helical" evidence="3">
    <location>
        <begin position="371"/>
        <end position="391"/>
    </location>
</feature>
<dbReference type="EMBL" id="UGHH01000002">
    <property type="protein sequence ID" value="STO63857.1"/>
    <property type="molecule type" value="Genomic_DNA"/>
</dbReference>
<dbReference type="Proteomes" id="UP000254867">
    <property type="component" value="Unassembled WGS sequence"/>
</dbReference>
<dbReference type="AlphaFoldDB" id="A0A377I1J1"/>
<organism evidence="4 5">
    <name type="scientific">Haemophilus parahaemolyticus</name>
    <dbReference type="NCBI Taxonomy" id="735"/>
    <lineage>
        <taxon>Bacteria</taxon>
        <taxon>Pseudomonadati</taxon>
        <taxon>Pseudomonadota</taxon>
        <taxon>Gammaproteobacteria</taxon>
        <taxon>Pasteurellales</taxon>
        <taxon>Pasteurellaceae</taxon>
        <taxon>Haemophilus</taxon>
    </lineage>
</organism>
<keyword evidence="3" id="KW-1133">Transmembrane helix</keyword>
<evidence type="ECO:0000256" key="3">
    <source>
        <dbReference type="SAM" id="Phobius"/>
    </source>
</evidence>
<accession>A0A377I1J1</accession>
<proteinExistence type="predicted"/>
<feature type="region of interest" description="Disordered" evidence="2">
    <location>
        <begin position="419"/>
        <end position="438"/>
    </location>
</feature>
<evidence type="ECO:0000313" key="4">
    <source>
        <dbReference type="EMBL" id="STO63857.1"/>
    </source>
</evidence>
<name>A0A377I1J1_HAEPH</name>
<feature type="coiled-coil region" evidence="1">
    <location>
        <begin position="248"/>
        <end position="305"/>
    </location>
</feature>
<protein>
    <submittedName>
        <fullName evidence="4">Uncharacterized protein</fullName>
    </submittedName>
</protein>
<sequence length="466" mass="53130">MTQEQNFKQYLGWGLVGTPAGRQYTNNGIDKQFNLGKTAFELGQDLGGCLPSPKLGDDAPLYALISRTEQNVSLLGFAEYFSIYEQGQTRAGTYFGSFIEAANASFSPNSIKDIFSGLRQLSIYQMTHFIDNEKKAYHTSITGKTFESPKALEKIQLVAPVKNSITKTASSDFLFIHCQEGEALKVAEYLITSGLHYQYKDIFFTESEHISAQVRQMKRLQISSSQLFSLDIFVSSYKSEIHYLHTYIQELSKKYQDATGEIQQLKSEQAKIIQQEVTKKVEVQARAYQQERDNAIAEMKKVRAKAELGDTRLSLFSNEVAKQVAEKTEQKLTLQLDNKFKSLELKLRQPVEPVQAVQVDDISNPSMATKVLAIICALFLMLVFTFAWQWFDSSVKISEEQNKEYLKLKTTQKNVEEMEKELSDLKQEKQKVEENSKTEIQKLKNQLSTVCSKPSNKKEKECVEYK</sequence>
<keyword evidence="3" id="KW-0472">Membrane</keyword>
<keyword evidence="3" id="KW-0812">Transmembrane</keyword>
<reference evidence="4 5" key="1">
    <citation type="submission" date="2018-06" db="EMBL/GenBank/DDBJ databases">
        <authorList>
            <consortium name="Pathogen Informatics"/>
            <person name="Doyle S."/>
        </authorList>
    </citation>
    <scope>NUCLEOTIDE SEQUENCE [LARGE SCALE GENOMIC DNA]</scope>
    <source>
        <strain evidence="4 5">NCTC10794</strain>
    </source>
</reference>
<evidence type="ECO:0000313" key="5">
    <source>
        <dbReference type="Proteomes" id="UP000254867"/>
    </source>
</evidence>